<dbReference type="AlphaFoldDB" id="M7Z324"/>
<accession>M7Z324</accession>
<organism evidence="1">
    <name type="scientific">Triticum urartu</name>
    <name type="common">Red wild einkorn</name>
    <name type="synonym">Crithodium urartu</name>
    <dbReference type="NCBI Taxonomy" id="4572"/>
    <lineage>
        <taxon>Eukaryota</taxon>
        <taxon>Viridiplantae</taxon>
        <taxon>Streptophyta</taxon>
        <taxon>Embryophyta</taxon>
        <taxon>Tracheophyta</taxon>
        <taxon>Spermatophyta</taxon>
        <taxon>Magnoliopsida</taxon>
        <taxon>Liliopsida</taxon>
        <taxon>Poales</taxon>
        <taxon>Poaceae</taxon>
        <taxon>BOP clade</taxon>
        <taxon>Pooideae</taxon>
        <taxon>Triticodae</taxon>
        <taxon>Triticeae</taxon>
        <taxon>Triticinae</taxon>
        <taxon>Triticum</taxon>
    </lineage>
</organism>
<name>M7Z324_TRIUA</name>
<evidence type="ECO:0000313" key="1">
    <source>
        <dbReference type="EMBL" id="EMS54352.1"/>
    </source>
</evidence>
<reference evidence="1" key="1">
    <citation type="journal article" date="2013" name="Nature">
        <title>Draft genome of the wheat A-genome progenitor Triticum urartu.</title>
        <authorList>
            <person name="Ling H.Q."/>
            <person name="Zhao S."/>
            <person name="Liu D."/>
            <person name="Wang J."/>
            <person name="Sun H."/>
            <person name="Zhang C."/>
            <person name="Fan H."/>
            <person name="Li D."/>
            <person name="Dong L."/>
            <person name="Tao Y."/>
            <person name="Gao C."/>
            <person name="Wu H."/>
            <person name="Li Y."/>
            <person name="Cui Y."/>
            <person name="Guo X."/>
            <person name="Zheng S."/>
            <person name="Wang B."/>
            <person name="Yu K."/>
            <person name="Liang Q."/>
            <person name="Yang W."/>
            <person name="Lou X."/>
            <person name="Chen J."/>
            <person name="Feng M."/>
            <person name="Jian J."/>
            <person name="Zhang X."/>
            <person name="Luo G."/>
            <person name="Jiang Y."/>
            <person name="Liu J."/>
            <person name="Wang Z."/>
            <person name="Sha Y."/>
            <person name="Zhang B."/>
            <person name="Wu H."/>
            <person name="Tang D."/>
            <person name="Shen Q."/>
            <person name="Xue P."/>
            <person name="Zou S."/>
            <person name="Wang X."/>
            <person name="Liu X."/>
            <person name="Wang F."/>
            <person name="Yang Y."/>
            <person name="An X."/>
            <person name="Dong Z."/>
            <person name="Zhang K."/>
            <person name="Zhang X."/>
            <person name="Luo M.C."/>
            <person name="Dvorak J."/>
            <person name="Tong Y."/>
            <person name="Wang J."/>
            <person name="Yang H."/>
            <person name="Li Z."/>
            <person name="Wang D."/>
            <person name="Zhang A."/>
            <person name="Wang J."/>
        </authorList>
    </citation>
    <scope>NUCLEOTIDE SEQUENCE</scope>
</reference>
<dbReference type="STRING" id="4572.M7Z324"/>
<dbReference type="PANTHER" id="PTHR32153">
    <property type="entry name" value="OJ000223_09.16 PROTEIN"/>
    <property type="match status" value="1"/>
</dbReference>
<dbReference type="OMA" id="HEIAPIM"/>
<dbReference type="EMBL" id="KD183082">
    <property type="protein sequence ID" value="EMS54352.1"/>
    <property type="molecule type" value="Genomic_DNA"/>
</dbReference>
<proteinExistence type="predicted"/>
<gene>
    <name evidence="1" type="ORF">TRIUR3_03061</name>
</gene>
<sequence>MTHIGLGTPPGPFRLGFGSHEIAPIMNRIEQYNGRFAGVPHSMIQLSRHSCIETPENFAEKTNVVWEPSKDLKHLNLKLLVIWGCEDEDKVTNYVRLVMEQAVGLLIIKLQGELPCRHCNATNLDRSKAEKASRHRIKERLAHGSSSFLEIII</sequence>
<protein>
    <submittedName>
        <fullName evidence="1">Uncharacterized protein</fullName>
    </submittedName>
</protein>
<dbReference type="InterPro" id="IPR044997">
    <property type="entry name" value="F-box_plant"/>
</dbReference>